<keyword evidence="18" id="KW-1185">Reference proteome</keyword>
<dbReference type="InterPro" id="IPR001100">
    <property type="entry name" value="Pyr_nuc-diS_OxRdtase"/>
</dbReference>
<evidence type="ECO:0000259" key="15">
    <source>
        <dbReference type="Pfam" id="PF02852"/>
    </source>
</evidence>
<comment type="subunit">
    <text evidence="2">Homodimer.</text>
</comment>
<sequence length="461" mass="49522">MSESFDVDLFVIGGGSGGVRAARIAAGYGARVKLAEEYRVGGTCVIRGCVPKKLMVYAGRFADEIEDAAGFGWNVPEPRFDWSVLKRRRDAEIARLEGIYDTNLMRAGVEIVPERAVIEDAHTVRLVGSGERIRARFILVAVGASPVKEPVIPGANLAITSNEVFDLETQPERILVVGGGYIAVEFAGVFAALGTRTTLLHRGDRLLRGFDDEIRDALGEAYAKRMDLRLGRTVESLERREGGITARLSDGAEIEVDQVLVATGRRPNVAGLGLDRVGIALDRAGAIPVDATSRTTVPSIYAVGDVTNRANLTPIAIREGHAFADTVFGNKTWCVDHRLIPTAVFSTPEIGVVGHNEDVAREIYGAVEVYKAIFRPMKATLSGRDEKVLMKVVVDCASDKVVGVHLFGHDAGEIIQAVGIAVTMGATKADFDRTIAVHPTASEELVTMRVPAVTKRPVAVG</sequence>
<keyword evidence="11" id="KW-0520">NAD</keyword>
<gene>
    <name evidence="17" type="primary">gor</name>
    <name evidence="17" type="ORF">DK389_17160</name>
</gene>
<comment type="catalytic activity">
    <reaction evidence="9 14">
        <text>2 glutathione + NADP(+) = glutathione disulfide + NADPH + H(+)</text>
        <dbReference type="Rhea" id="RHEA:11740"/>
        <dbReference type="ChEBI" id="CHEBI:15378"/>
        <dbReference type="ChEBI" id="CHEBI:57783"/>
        <dbReference type="ChEBI" id="CHEBI:57925"/>
        <dbReference type="ChEBI" id="CHEBI:58297"/>
        <dbReference type="ChEBI" id="CHEBI:58349"/>
        <dbReference type="EC" id="1.8.1.7"/>
    </reaction>
</comment>
<evidence type="ECO:0000256" key="11">
    <source>
        <dbReference type="PIRSR" id="PIRSR000350-3"/>
    </source>
</evidence>
<dbReference type="PANTHER" id="PTHR42737">
    <property type="entry name" value="GLUTATHIONE REDUCTASE"/>
    <property type="match status" value="1"/>
</dbReference>
<dbReference type="KEGG" id="mets:DK389_17160"/>
<dbReference type="RefSeq" id="WP_109891370.1">
    <property type="nucleotide sequence ID" value="NZ_CP029550.1"/>
</dbReference>
<feature type="binding site" evidence="11">
    <location>
        <position position="305"/>
    </location>
    <ligand>
        <name>NAD(+)</name>
        <dbReference type="ChEBI" id="CHEBI:57540"/>
    </ligand>
</feature>
<dbReference type="SUPFAM" id="SSF55424">
    <property type="entry name" value="FAD/NAD-linked reductases, dimerisation (C-terminal) domain"/>
    <property type="match status" value="1"/>
</dbReference>
<dbReference type="InterPro" id="IPR006324">
    <property type="entry name" value="GSHR"/>
</dbReference>
<evidence type="ECO:0000256" key="7">
    <source>
        <dbReference type="ARBA" id="ARBA00023157"/>
    </source>
</evidence>
<dbReference type="Gene3D" id="3.30.390.30">
    <property type="match status" value="1"/>
</dbReference>
<proteinExistence type="inferred from homology"/>
<dbReference type="OrthoDB" id="9776382at2"/>
<dbReference type="Pfam" id="PF07992">
    <property type="entry name" value="Pyr_redox_2"/>
    <property type="match status" value="1"/>
</dbReference>
<dbReference type="NCBIfam" id="NF004776">
    <property type="entry name" value="PRK06116.1"/>
    <property type="match status" value="1"/>
</dbReference>
<dbReference type="PIRSF" id="PIRSF000350">
    <property type="entry name" value="Mercury_reductase_MerA"/>
    <property type="match status" value="1"/>
</dbReference>
<feature type="disulfide bond" description="Redox-active" evidence="12">
    <location>
        <begin position="44"/>
        <end position="49"/>
    </location>
</feature>
<evidence type="ECO:0000256" key="5">
    <source>
        <dbReference type="ARBA" id="ARBA00022857"/>
    </source>
</evidence>
<dbReference type="NCBIfam" id="TIGR01424">
    <property type="entry name" value="gluta_reduc_2"/>
    <property type="match status" value="1"/>
</dbReference>
<feature type="domain" description="Pyridine nucleotide-disulphide oxidoreductase dimerisation" evidence="15">
    <location>
        <begin position="340"/>
        <end position="448"/>
    </location>
</feature>
<dbReference type="PRINTS" id="PR00368">
    <property type="entry name" value="FADPNR"/>
</dbReference>
<evidence type="ECO:0000256" key="9">
    <source>
        <dbReference type="ARBA" id="ARBA00049142"/>
    </source>
</evidence>
<evidence type="ECO:0000256" key="2">
    <source>
        <dbReference type="ARBA" id="ARBA00011738"/>
    </source>
</evidence>
<dbReference type="Gene3D" id="3.50.50.60">
    <property type="entry name" value="FAD/NAD(P)-binding domain"/>
    <property type="match status" value="2"/>
</dbReference>
<dbReference type="GO" id="GO:0006749">
    <property type="term" value="P:glutathione metabolic process"/>
    <property type="evidence" value="ECO:0007669"/>
    <property type="project" value="InterPro"/>
</dbReference>
<evidence type="ECO:0000256" key="1">
    <source>
        <dbReference type="ARBA" id="ARBA00007532"/>
    </source>
</evidence>
<dbReference type="GO" id="GO:0050660">
    <property type="term" value="F:flavin adenine dinucleotide binding"/>
    <property type="evidence" value="ECO:0007669"/>
    <property type="project" value="InterPro"/>
</dbReference>
<evidence type="ECO:0000256" key="8">
    <source>
        <dbReference type="ARBA" id="ARBA00023284"/>
    </source>
</evidence>
<comment type="cofactor">
    <cofactor evidence="11">
        <name>FAD</name>
        <dbReference type="ChEBI" id="CHEBI:57692"/>
    </cofactor>
    <text evidence="11">Binds 1 FAD per subunit.</text>
</comment>
<evidence type="ECO:0000256" key="6">
    <source>
        <dbReference type="ARBA" id="ARBA00023002"/>
    </source>
</evidence>
<protein>
    <recommendedName>
        <fullName evidence="14">Glutathione reductase</fullName>
        <shortName evidence="14">GRase</shortName>
        <ecNumber evidence="14">1.8.1.7</ecNumber>
    </recommendedName>
</protein>
<accession>A0A2U8W8Y1</accession>
<dbReference type="InterPro" id="IPR012999">
    <property type="entry name" value="Pyr_OxRdtase_I_AS"/>
</dbReference>
<evidence type="ECO:0000256" key="10">
    <source>
        <dbReference type="PIRSR" id="PIRSR000350-2"/>
    </source>
</evidence>
<keyword evidence="5 14" id="KW-0521">NADP</keyword>
<feature type="binding site" evidence="11">
    <location>
        <position position="264"/>
    </location>
    <ligand>
        <name>NAD(+)</name>
        <dbReference type="ChEBI" id="CHEBI:57540"/>
    </ligand>
</feature>
<dbReference type="GO" id="GO:0050661">
    <property type="term" value="F:NADP binding"/>
    <property type="evidence" value="ECO:0007669"/>
    <property type="project" value="InterPro"/>
</dbReference>
<dbReference type="GO" id="GO:0045454">
    <property type="term" value="P:cell redox homeostasis"/>
    <property type="evidence" value="ECO:0007669"/>
    <property type="project" value="InterPro"/>
</dbReference>
<keyword evidence="6 13" id="KW-0560">Oxidoreductase</keyword>
<organism evidence="17 18">
    <name type="scientific">Methylobacterium durans</name>
    <dbReference type="NCBI Taxonomy" id="2202825"/>
    <lineage>
        <taxon>Bacteria</taxon>
        <taxon>Pseudomonadati</taxon>
        <taxon>Pseudomonadota</taxon>
        <taxon>Alphaproteobacteria</taxon>
        <taxon>Hyphomicrobiales</taxon>
        <taxon>Methylobacteriaceae</taxon>
        <taxon>Methylobacterium</taxon>
    </lineage>
</organism>
<dbReference type="EMBL" id="CP029550">
    <property type="protein sequence ID" value="AWN41910.1"/>
    <property type="molecule type" value="Genomic_DNA"/>
</dbReference>
<dbReference type="GO" id="GO:0034599">
    <property type="term" value="P:cellular response to oxidative stress"/>
    <property type="evidence" value="ECO:0007669"/>
    <property type="project" value="TreeGrafter"/>
</dbReference>
<dbReference type="PANTHER" id="PTHR42737:SF2">
    <property type="entry name" value="GLUTATHIONE REDUCTASE"/>
    <property type="match status" value="1"/>
</dbReference>
<dbReference type="GO" id="GO:0004362">
    <property type="term" value="F:glutathione-disulfide reductase (NADPH) activity"/>
    <property type="evidence" value="ECO:0007669"/>
    <property type="project" value="UniProtKB-EC"/>
</dbReference>
<feature type="binding site" evidence="11">
    <location>
        <position position="53"/>
    </location>
    <ligand>
        <name>FAD</name>
        <dbReference type="ChEBI" id="CHEBI:57692"/>
    </ligand>
</feature>
<comment type="function">
    <text evidence="14">Catalyzes the reduction of glutathione disulfide (GSSG) to reduced glutathione (GSH).</text>
</comment>
<comment type="similarity">
    <text evidence="1 13">Belongs to the class-I pyridine nucleotide-disulfide oxidoreductase family.</text>
</comment>
<keyword evidence="11" id="KW-0547">Nucleotide-binding</keyword>
<evidence type="ECO:0000256" key="12">
    <source>
        <dbReference type="PIRSR" id="PIRSR000350-4"/>
    </source>
</evidence>
<dbReference type="AlphaFoldDB" id="A0A2U8W8Y1"/>
<reference evidence="18" key="1">
    <citation type="submission" date="2018-05" db="EMBL/GenBank/DDBJ databases">
        <title>Complete Genome Sequence of Methylobacterium sp. 17SD2-17.</title>
        <authorList>
            <person name="Srinivasan S."/>
        </authorList>
    </citation>
    <scope>NUCLEOTIDE SEQUENCE [LARGE SCALE GENOMIC DNA]</scope>
    <source>
        <strain evidence="18">17SD2-17</strain>
    </source>
</reference>
<dbReference type="EC" id="1.8.1.7" evidence="14"/>
<dbReference type="PRINTS" id="PR00411">
    <property type="entry name" value="PNDRDTASEI"/>
</dbReference>
<dbReference type="GO" id="GO:0005829">
    <property type="term" value="C:cytosol"/>
    <property type="evidence" value="ECO:0007669"/>
    <property type="project" value="TreeGrafter"/>
</dbReference>
<dbReference type="Proteomes" id="UP000245926">
    <property type="component" value="Chromosome"/>
</dbReference>
<name>A0A2U8W8Y1_9HYPH</name>
<dbReference type="InterPro" id="IPR036188">
    <property type="entry name" value="FAD/NAD-bd_sf"/>
</dbReference>
<evidence type="ECO:0000256" key="14">
    <source>
        <dbReference type="RuleBase" id="RU365040"/>
    </source>
</evidence>
<evidence type="ECO:0000313" key="18">
    <source>
        <dbReference type="Proteomes" id="UP000245926"/>
    </source>
</evidence>
<dbReference type="InterPro" id="IPR016156">
    <property type="entry name" value="FAD/NAD-linked_Rdtase_dimer_sf"/>
</dbReference>
<dbReference type="SUPFAM" id="SSF51905">
    <property type="entry name" value="FAD/NAD(P)-binding domain"/>
    <property type="match status" value="1"/>
</dbReference>
<evidence type="ECO:0000313" key="17">
    <source>
        <dbReference type="EMBL" id="AWN41910.1"/>
    </source>
</evidence>
<evidence type="ECO:0000256" key="4">
    <source>
        <dbReference type="ARBA" id="ARBA00022827"/>
    </source>
</evidence>
<feature type="active site" description="Proton acceptor" evidence="10">
    <location>
        <position position="438"/>
    </location>
</feature>
<keyword evidence="3 13" id="KW-0285">Flavoprotein</keyword>
<dbReference type="Pfam" id="PF02852">
    <property type="entry name" value="Pyr_redox_dim"/>
    <property type="match status" value="1"/>
</dbReference>
<feature type="domain" description="FAD/NAD(P)-binding" evidence="16">
    <location>
        <begin position="8"/>
        <end position="320"/>
    </location>
</feature>
<evidence type="ECO:0000256" key="3">
    <source>
        <dbReference type="ARBA" id="ARBA00022630"/>
    </source>
</evidence>
<dbReference type="InterPro" id="IPR046952">
    <property type="entry name" value="GSHR/TRXR-like"/>
</dbReference>
<dbReference type="InterPro" id="IPR023753">
    <property type="entry name" value="FAD/NAD-binding_dom"/>
</dbReference>
<dbReference type="PROSITE" id="PS00076">
    <property type="entry name" value="PYRIDINE_REDOX_1"/>
    <property type="match status" value="1"/>
</dbReference>
<dbReference type="InterPro" id="IPR004099">
    <property type="entry name" value="Pyr_nucl-diS_OxRdtase_dimer"/>
</dbReference>
<keyword evidence="8 13" id="KW-0676">Redox-active center</keyword>
<keyword evidence="7" id="KW-1015">Disulfide bond</keyword>
<feature type="binding site" evidence="11">
    <location>
        <begin position="178"/>
        <end position="185"/>
    </location>
    <ligand>
        <name>NAD(+)</name>
        <dbReference type="ChEBI" id="CHEBI:57540"/>
    </ligand>
</feature>
<keyword evidence="4 11" id="KW-0274">FAD</keyword>
<evidence type="ECO:0000259" key="16">
    <source>
        <dbReference type="Pfam" id="PF07992"/>
    </source>
</evidence>
<evidence type="ECO:0000256" key="13">
    <source>
        <dbReference type="RuleBase" id="RU003691"/>
    </source>
</evidence>